<dbReference type="GO" id="GO:0005886">
    <property type="term" value="C:plasma membrane"/>
    <property type="evidence" value="ECO:0007669"/>
    <property type="project" value="UniProtKB-SubCell"/>
</dbReference>
<dbReference type="InterPro" id="IPR050297">
    <property type="entry name" value="LipidA_mod_glycosyltrf_83"/>
</dbReference>
<dbReference type="PANTHER" id="PTHR33908:SF11">
    <property type="entry name" value="MEMBRANE PROTEIN"/>
    <property type="match status" value="1"/>
</dbReference>
<dbReference type="InParanoid" id="Q028X0"/>
<evidence type="ECO:0000256" key="4">
    <source>
        <dbReference type="ARBA" id="ARBA00022679"/>
    </source>
</evidence>
<feature type="transmembrane region" description="Helical" evidence="8">
    <location>
        <begin position="253"/>
        <end position="274"/>
    </location>
</feature>
<feature type="transmembrane region" description="Helical" evidence="8">
    <location>
        <begin position="321"/>
        <end position="342"/>
    </location>
</feature>
<evidence type="ECO:0008006" key="10">
    <source>
        <dbReference type="Google" id="ProtNLM"/>
    </source>
</evidence>
<keyword evidence="7 8" id="KW-0472">Membrane</keyword>
<feature type="transmembrane region" description="Helical" evidence="8">
    <location>
        <begin position="79"/>
        <end position="95"/>
    </location>
</feature>
<evidence type="ECO:0000256" key="6">
    <source>
        <dbReference type="ARBA" id="ARBA00022989"/>
    </source>
</evidence>
<evidence type="ECO:0000313" key="9">
    <source>
        <dbReference type="EMBL" id="ABJ82432.1"/>
    </source>
</evidence>
<evidence type="ECO:0000256" key="2">
    <source>
        <dbReference type="ARBA" id="ARBA00022475"/>
    </source>
</evidence>
<keyword evidence="4" id="KW-0808">Transferase</keyword>
<feature type="transmembrane region" description="Helical" evidence="8">
    <location>
        <begin position="416"/>
        <end position="433"/>
    </location>
</feature>
<keyword evidence="2" id="KW-1003">Cell membrane</keyword>
<dbReference type="GO" id="GO:0016763">
    <property type="term" value="F:pentosyltransferase activity"/>
    <property type="evidence" value="ECO:0007669"/>
    <property type="project" value="TreeGrafter"/>
</dbReference>
<feature type="transmembrane region" description="Helical" evidence="8">
    <location>
        <begin position="476"/>
        <end position="494"/>
    </location>
</feature>
<dbReference type="AlphaFoldDB" id="Q028X0"/>
<feature type="transmembrane region" description="Helical" evidence="8">
    <location>
        <begin position="111"/>
        <end position="130"/>
    </location>
</feature>
<feature type="transmembrane region" description="Helical" evidence="8">
    <location>
        <begin position="295"/>
        <end position="315"/>
    </location>
</feature>
<sequence>MSRTKLEQKLYARYAICLRESLFRGYYSSKVRRFSLESPSESRPDARWSGMFFIGAATLAVMVYVILDLSHNSHANVSHLLMQYALVFPALILFWRRSQGASRSLRSIPDLRVPVILVFAVLTTFISFSYDQGYTIPDESSYVFQARVFASGHLKAEPMPGATMSVQTTPTEIHFEHQIHTVRGWFSKYPPGWPLALAIGYYLRCSWLINPILGIVLLLMVNYLASLWGRPTQIIAVLVAAASAYTVHYSTGFMSHSLAAVVGLTALTASFYAIRTERLSAVALCFAMVVLGTEIRPYTGAVIALLCAVCTLYGFRGTPRLFNWALAIMSVAGVISVALFLLINHIYTGEFLLSPYAYQRGVAKVQELTLDPFVIAYNLWHTWRWALTATVLNTFPFVFVAAGYACWKEREYRRELLFLALLFPMLVTAHAFQTEGSSSFGGERYYYEGYAALCVVAARGFWLVMSDWRIRNTAGILALMVFGAIQAVFIVSLIRNAESRVFPRKLAYRASVAKPTPKLVFLRADGSFMPKDWNWNDANWKSSPTVFLIDPGIARRDAVACLFGDSAYRVVSYEEKREQALANDFVTVCRLPETRMQRSAVIASSVE</sequence>
<feature type="transmembrane region" description="Helical" evidence="8">
    <location>
        <begin position="386"/>
        <end position="407"/>
    </location>
</feature>
<dbReference type="PANTHER" id="PTHR33908">
    <property type="entry name" value="MANNOSYLTRANSFERASE YKCB-RELATED"/>
    <property type="match status" value="1"/>
</dbReference>
<evidence type="ECO:0000256" key="3">
    <source>
        <dbReference type="ARBA" id="ARBA00022676"/>
    </source>
</evidence>
<feature type="transmembrane region" description="Helical" evidence="8">
    <location>
        <begin position="48"/>
        <end position="67"/>
    </location>
</feature>
<reference evidence="9" key="1">
    <citation type="submission" date="2006-10" db="EMBL/GenBank/DDBJ databases">
        <title>Complete sequence of Solibacter usitatus Ellin6076.</title>
        <authorList>
            <consortium name="US DOE Joint Genome Institute"/>
            <person name="Copeland A."/>
            <person name="Lucas S."/>
            <person name="Lapidus A."/>
            <person name="Barry K."/>
            <person name="Detter J.C."/>
            <person name="Glavina del Rio T."/>
            <person name="Hammon N."/>
            <person name="Israni S."/>
            <person name="Dalin E."/>
            <person name="Tice H."/>
            <person name="Pitluck S."/>
            <person name="Thompson L.S."/>
            <person name="Brettin T."/>
            <person name="Bruce D."/>
            <person name="Han C."/>
            <person name="Tapia R."/>
            <person name="Gilna P."/>
            <person name="Schmutz J."/>
            <person name="Larimer F."/>
            <person name="Land M."/>
            <person name="Hauser L."/>
            <person name="Kyrpides N."/>
            <person name="Mikhailova N."/>
            <person name="Janssen P.H."/>
            <person name="Kuske C.R."/>
            <person name="Richardson P."/>
        </authorList>
    </citation>
    <scope>NUCLEOTIDE SEQUENCE</scope>
    <source>
        <strain evidence="9">Ellin6076</strain>
    </source>
</reference>
<gene>
    <name evidence="9" type="ordered locus">Acid_1439</name>
</gene>
<protein>
    <recommendedName>
        <fullName evidence="10">Glycosyltransferase RgtA/B/C/D-like domain-containing protein</fullName>
    </recommendedName>
</protein>
<evidence type="ECO:0000256" key="5">
    <source>
        <dbReference type="ARBA" id="ARBA00022692"/>
    </source>
</evidence>
<name>Q028X0_SOLUE</name>
<proteinExistence type="predicted"/>
<evidence type="ECO:0000256" key="8">
    <source>
        <dbReference type="SAM" id="Phobius"/>
    </source>
</evidence>
<dbReference type="HOGENOM" id="CLU_449697_0_0_0"/>
<evidence type="ECO:0000256" key="1">
    <source>
        <dbReference type="ARBA" id="ARBA00004651"/>
    </source>
</evidence>
<dbReference type="GO" id="GO:0009103">
    <property type="term" value="P:lipopolysaccharide biosynthetic process"/>
    <property type="evidence" value="ECO:0007669"/>
    <property type="project" value="UniProtKB-ARBA"/>
</dbReference>
<keyword evidence="6 8" id="KW-1133">Transmembrane helix</keyword>
<keyword evidence="5 8" id="KW-0812">Transmembrane</keyword>
<organism evidence="9">
    <name type="scientific">Solibacter usitatus (strain Ellin6076)</name>
    <dbReference type="NCBI Taxonomy" id="234267"/>
    <lineage>
        <taxon>Bacteria</taxon>
        <taxon>Pseudomonadati</taxon>
        <taxon>Acidobacteriota</taxon>
        <taxon>Terriglobia</taxon>
        <taxon>Bryobacterales</taxon>
        <taxon>Solibacteraceae</taxon>
        <taxon>Candidatus Solibacter</taxon>
    </lineage>
</organism>
<dbReference type="KEGG" id="sus:Acid_1439"/>
<keyword evidence="3" id="KW-0328">Glycosyltransferase</keyword>
<dbReference type="EMBL" id="CP000473">
    <property type="protein sequence ID" value="ABJ82432.1"/>
    <property type="molecule type" value="Genomic_DNA"/>
</dbReference>
<accession>Q028X0</accession>
<comment type="subcellular location">
    <subcellularLocation>
        <location evidence="1">Cell membrane</location>
        <topology evidence="1">Multi-pass membrane protein</topology>
    </subcellularLocation>
</comment>
<feature type="transmembrane region" description="Helical" evidence="8">
    <location>
        <begin position="199"/>
        <end position="220"/>
    </location>
</feature>
<dbReference type="OrthoDB" id="7799186at2"/>
<evidence type="ECO:0000256" key="7">
    <source>
        <dbReference type="ARBA" id="ARBA00023136"/>
    </source>
</evidence>
<feature type="transmembrane region" description="Helical" evidence="8">
    <location>
        <begin position="445"/>
        <end position="464"/>
    </location>
</feature>